<gene>
    <name evidence="1" type="ORF">ECRASSUSDP1_LOCUS6704</name>
</gene>
<evidence type="ECO:0000313" key="1">
    <source>
        <dbReference type="EMBL" id="CAI2365360.1"/>
    </source>
</evidence>
<name>A0AAD1X6X5_EUPCR</name>
<dbReference type="EMBL" id="CAMPGE010006507">
    <property type="protein sequence ID" value="CAI2365360.1"/>
    <property type="molecule type" value="Genomic_DNA"/>
</dbReference>
<accession>A0AAD1X6X5</accession>
<protein>
    <submittedName>
        <fullName evidence="1">Uncharacterized protein</fullName>
    </submittedName>
</protein>
<evidence type="ECO:0000313" key="2">
    <source>
        <dbReference type="Proteomes" id="UP001295684"/>
    </source>
</evidence>
<sequence length="245" mass="27631">MDFCFILNPHDARDKCCQANTTSAFRCATIKAFTEEVIFVNEQLFIENKVLRPSALFASLNADQSRSNVIECRVFQSGISGKLMHDFKKVPELVNSMFSNVSSDIFIERLVCIETPLVEISTLFVLIVLFIYCIDLMVNNLGPSVAFTKVLILNKETEEFCILISFISDELIFPMFNAGMFKILESLSKASTELVFLNVRLDKENVVAICRLNKEFSLANFTSVRIESCMDTFPAPARISQKGTL</sequence>
<comment type="caution">
    <text evidence="1">The sequence shown here is derived from an EMBL/GenBank/DDBJ whole genome shotgun (WGS) entry which is preliminary data.</text>
</comment>
<dbReference type="Proteomes" id="UP001295684">
    <property type="component" value="Unassembled WGS sequence"/>
</dbReference>
<organism evidence="1 2">
    <name type="scientific">Euplotes crassus</name>
    <dbReference type="NCBI Taxonomy" id="5936"/>
    <lineage>
        <taxon>Eukaryota</taxon>
        <taxon>Sar</taxon>
        <taxon>Alveolata</taxon>
        <taxon>Ciliophora</taxon>
        <taxon>Intramacronucleata</taxon>
        <taxon>Spirotrichea</taxon>
        <taxon>Hypotrichia</taxon>
        <taxon>Euplotida</taxon>
        <taxon>Euplotidae</taxon>
        <taxon>Moneuplotes</taxon>
    </lineage>
</organism>
<proteinExistence type="predicted"/>
<dbReference type="AlphaFoldDB" id="A0AAD1X6X5"/>
<reference evidence="1" key="1">
    <citation type="submission" date="2023-07" db="EMBL/GenBank/DDBJ databases">
        <authorList>
            <consortium name="AG Swart"/>
            <person name="Singh M."/>
            <person name="Singh A."/>
            <person name="Seah K."/>
            <person name="Emmerich C."/>
        </authorList>
    </citation>
    <scope>NUCLEOTIDE SEQUENCE</scope>
    <source>
        <strain evidence="1">DP1</strain>
    </source>
</reference>
<keyword evidence="2" id="KW-1185">Reference proteome</keyword>